<evidence type="ECO:0000256" key="6">
    <source>
        <dbReference type="ARBA" id="ARBA00047517"/>
    </source>
</evidence>
<comment type="catalytic activity">
    <reaction evidence="7">
        <text>an S-substituted L-cysteine + H2O = a thiol + pyruvate + NH4(+)</text>
        <dbReference type="Rhea" id="RHEA:18121"/>
        <dbReference type="ChEBI" id="CHEBI:15361"/>
        <dbReference type="ChEBI" id="CHEBI:15377"/>
        <dbReference type="ChEBI" id="CHEBI:28938"/>
        <dbReference type="ChEBI" id="CHEBI:29256"/>
        <dbReference type="ChEBI" id="CHEBI:58717"/>
        <dbReference type="EC" id="4.4.1.13"/>
    </reaction>
</comment>
<dbReference type="InterPro" id="IPR054542">
    <property type="entry name" value="Cys_met_metab_PP"/>
</dbReference>
<dbReference type="SUPFAM" id="SSF53383">
    <property type="entry name" value="PLP-dependent transferases"/>
    <property type="match status" value="1"/>
</dbReference>
<proteinExistence type="inferred from homology"/>
<dbReference type="Gene3D" id="3.40.640.10">
    <property type="entry name" value="Type I PLP-dependent aspartate aminotransferase-like (Major domain)"/>
    <property type="match status" value="1"/>
</dbReference>
<dbReference type="Pfam" id="PF01053">
    <property type="entry name" value="Cys_Met_Meta_PP"/>
    <property type="match status" value="1"/>
</dbReference>
<evidence type="ECO:0000313" key="10">
    <source>
        <dbReference type="Proteomes" id="UP000674425"/>
    </source>
</evidence>
<dbReference type="InterPro" id="IPR015422">
    <property type="entry name" value="PyrdxlP-dep_Trfase_small"/>
</dbReference>
<reference evidence="9 10" key="1">
    <citation type="submission" date="2021-02" db="EMBL/GenBank/DDBJ databases">
        <authorList>
            <person name="Vanwijnsberghe S."/>
        </authorList>
    </citation>
    <scope>NUCLEOTIDE SEQUENCE [LARGE SCALE GENOMIC DNA]</scope>
    <source>
        <strain evidence="9 10">R-69658</strain>
    </source>
</reference>
<dbReference type="GO" id="GO:0047804">
    <property type="term" value="F:cysteine-S-conjugate beta-lyase activity"/>
    <property type="evidence" value="ECO:0007669"/>
    <property type="project" value="UniProtKB-EC"/>
</dbReference>
<gene>
    <name evidence="9" type="primary">metC_2</name>
    <name evidence="9" type="ORF">R69658_06907</name>
</gene>
<dbReference type="InterPro" id="IPR006233">
    <property type="entry name" value="Cys_b_lyase_bac"/>
</dbReference>
<evidence type="ECO:0000256" key="4">
    <source>
        <dbReference type="ARBA" id="ARBA00023239"/>
    </source>
</evidence>
<comment type="similarity">
    <text evidence="2 8">Belongs to the trans-sulfuration enzymes family.</text>
</comment>
<dbReference type="PROSITE" id="PS00868">
    <property type="entry name" value="CYS_MET_METAB_PP"/>
    <property type="match status" value="1"/>
</dbReference>
<sequence>MGNESALQRDTLLTKLGLSDHDGTGVVNVPVHRASTILFQSSEELAKAKAHRFDKGTLFYGRFGTPDTFAFEDAIAALEGGYGSIAVPSGLAACVLPLVGMLKSGDHVLVTDSVYEPLRATLTECLSERGVDVTFYDPSLGADLAALFTARTRIVYAEAPGSLTFEMQDLRVLSNVTHARGALLVCDNTWATPLYCNPISLGADIVVHAGTKYIVGHSDAMLGIVVVKDQKHYRALRQASNWLGYHVSPDDIFLASRGLRTLAVRMERHQQNGLALAHFLSQQPAVRRVIHPALPDCPGHAIFKRDFSGASGLFAAVLSTSLEKATAFVDSLSLFGIGFSWGGYESLALVCDPSHARTATQWQERGILVRFHAGLEHQDDLLDDLATALRVTGI</sequence>
<comment type="catalytic activity">
    <reaction evidence="6">
        <text>L,L-cystathionine + H2O = L-homocysteine + pyruvate + NH4(+)</text>
        <dbReference type="Rhea" id="RHEA:13965"/>
        <dbReference type="ChEBI" id="CHEBI:15361"/>
        <dbReference type="ChEBI" id="CHEBI:15377"/>
        <dbReference type="ChEBI" id="CHEBI:28938"/>
        <dbReference type="ChEBI" id="CHEBI:58161"/>
        <dbReference type="ChEBI" id="CHEBI:58199"/>
    </reaction>
</comment>
<evidence type="ECO:0000256" key="5">
    <source>
        <dbReference type="ARBA" id="ARBA00046315"/>
    </source>
</evidence>
<evidence type="ECO:0000256" key="1">
    <source>
        <dbReference type="ARBA" id="ARBA00001933"/>
    </source>
</evidence>
<evidence type="ECO:0000256" key="7">
    <source>
        <dbReference type="ARBA" id="ARBA00047625"/>
    </source>
</evidence>
<comment type="cofactor">
    <cofactor evidence="1 8">
        <name>pyridoxal 5'-phosphate</name>
        <dbReference type="ChEBI" id="CHEBI:597326"/>
    </cofactor>
</comment>
<dbReference type="EC" id="4.4.1.13" evidence="9"/>
<dbReference type="PANTHER" id="PTHR43500">
    <property type="entry name" value="CYSTATHIONINE BETA-LYASE-RELATED"/>
    <property type="match status" value="1"/>
</dbReference>
<comment type="pathway">
    <text evidence="5">Amino-acid biosynthesis; L-methionine biosynthesis via de novo pathway; L-homocysteine from L-cystathionine: step 1/1.</text>
</comment>
<dbReference type="PIRSF" id="PIRSF001434">
    <property type="entry name" value="CGS"/>
    <property type="match status" value="1"/>
</dbReference>
<comment type="caution">
    <text evidence="9">The sequence shown here is derived from an EMBL/GenBank/DDBJ whole genome shotgun (WGS) entry which is preliminary data.</text>
</comment>
<keyword evidence="10" id="KW-1185">Reference proteome</keyword>
<dbReference type="InterPro" id="IPR015424">
    <property type="entry name" value="PyrdxlP-dep_Trfase"/>
</dbReference>
<keyword evidence="3 8" id="KW-0663">Pyridoxal phosphate</keyword>
<dbReference type="PANTHER" id="PTHR43500:SF1">
    <property type="entry name" value="CYSTATHIONINE BETA-LYASE-RELATED"/>
    <property type="match status" value="1"/>
</dbReference>
<dbReference type="CDD" id="cd00614">
    <property type="entry name" value="CGS_like"/>
    <property type="match status" value="1"/>
</dbReference>
<evidence type="ECO:0000256" key="8">
    <source>
        <dbReference type="RuleBase" id="RU362118"/>
    </source>
</evidence>
<dbReference type="InterPro" id="IPR000277">
    <property type="entry name" value="Cys/Met-Metab_PyrdxlP-dep_enz"/>
</dbReference>
<dbReference type="Proteomes" id="UP000674425">
    <property type="component" value="Unassembled WGS sequence"/>
</dbReference>
<accession>A0ABN7N5I5</accession>
<dbReference type="InterPro" id="IPR015421">
    <property type="entry name" value="PyrdxlP-dep_Trfase_major"/>
</dbReference>
<dbReference type="EMBL" id="CAJNAU010000107">
    <property type="protein sequence ID" value="CAE6845167.1"/>
    <property type="molecule type" value="Genomic_DNA"/>
</dbReference>
<evidence type="ECO:0000313" key="9">
    <source>
        <dbReference type="EMBL" id="CAE6845167.1"/>
    </source>
</evidence>
<organism evidence="9 10">
    <name type="scientific">Paraburkholderia aspalathi</name>
    <dbReference type="NCBI Taxonomy" id="1324617"/>
    <lineage>
        <taxon>Bacteria</taxon>
        <taxon>Pseudomonadati</taxon>
        <taxon>Pseudomonadota</taxon>
        <taxon>Betaproteobacteria</taxon>
        <taxon>Burkholderiales</taxon>
        <taxon>Burkholderiaceae</taxon>
        <taxon>Paraburkholderia</taxon>
    </lineage>
</organism>
<dbReference type="NCBIfam" id="TIGR01324">
    <property type="entry name" value="cysta_beta_ly_B"/>
    <property type="match status" value="1"/>
</dbReference>
<protein>
    <submittedName>
        <fullName evidence="9">Cystathionine beta-lyase</fullName>
        <ecNumber evidence="9">4.4.1.13</ecNumber>
    </submittedName>
</protein>
<evidence type="ECO:0000256" key="3">
    <source>
        <dbReference type="ARBA" id="ARBA00022898"/>
    </source>
</evidence>
<dbReference type="Gene3D" id="3.90.1150.10">
    <property type="entry name" value="Aspartate Aminotransferase, domain 1"/>
    <property type="match status" value="1"/>
</dbReference>
<name>A0ABN7N5I5_9BURK</name>
<keyword evidence="4 9" id="KW-0456">Lyase</keyword>
<evidence type="ECO:0000256" key="2">
    <source>
        <dbReference type="ARBA" id="ARBA00009077"/>
    </source>
</evidence>